<dbReference type="GO" id="GO:0052925">
    <property type="term" value="F:dol-P-Man:Man(5)GlcNAc(2)-PP-Dol alpha-1,3-mannosyltransferase activity"/>
    <property type="evidence" value="ECO:0007669"/>
    <property type="project" value="UniProtKB-EC"/>
</dbReference>
<dbReference type="GO" id="GO:0042765">
    <property type="term" value="C:GPI-anchor transamidase complex"/>
    <property type="evidence" value="ECO:0007669"/>
    <property type="project" value="InterPro"/>
</dbReference>
<sequence>MPPAIAHSPTSSRPSTGSAGQMTARRIATDLVRLVDTVLLRQAGYLVLVPALVLVEIALCVATIRKVPFTEIDFQTYVQQANLFLDGQTNYAYLDPPGGSGPCVYPAGHIYLFSAFSYLTRSGQDLLPAQAVFGAFMILTFFAIAALYRAAAAPPLLLIPLVLTKRIHSVFLLRMFNDPLALFLAYASFVVAQRNAWRSASLVFSLALSIKMNVLLFLPAFAAALFLFAGFVGLLQGLALILAAQVALAWPFIAHDPASYLAYAFNLSRQFEYRWTVNWRFVDEDTFLSRPFSLALLGVHLSLLVGFGLFRWTGLGRKPFSWLKRRWSKTADDGRMSQDQARDLLLLLFTANLVGIVCSRSLHYQFYSWYFHQIPFLLWQANLPLPIKFVLPAAIEWSWNVFPSTNASSGVLLASHLIMLAGLWTSRSYGPDTQLSIASDGHDAETKVRPATVAGNQDVEDDLEVERLVTGKPRAPTAEVDPATKTTEPEAPAEDLSEDGEEDDDVVDEEDALIKTFRKRIAVRKKVVGAIGRAMPTIRRLLVVAALALLFVIPDPHSPLSKGVYVDENALQPGQAQVYWDYFDVTYADMVSEKVDRIGRFGDRAARAELIRSELASYGLQAHLQNYSYPAVLVAPAGEDPEARTGTNVYARSPSPRIDGREAIIISASWRSRWRGQNDPFSEPDAAAQAVDRGLAPRRINVRGIASLLVLARYLSTQNFLSKDLIFVVSDGYLEGINAWSSAYFDGRPGGAMEQGDRDTAAFAPIHDGGSQVWNALSLDYPSDSFSKLALLYEGIDGQLPNMDSLNTLLKIAERVGDGVPVSLYGEVESFEAAGASKQSWLKPLLDLIGMGWVETRMYEDGLRAALHQMRHGATGQTTGAHGVFQRHHIDAFTVFAVPARGPYGFYHLGRIVESYVRSMSNLLERLHHSQFLYLLVSSRRFVPIGVAILVPLLLSISMTLSGLAAWYREEERSLERKRAWRSRVGLDAASVEGVDADADVDMEEPSEWQTRGRCATLWIKHGKAAGGLAVKEIEAEVERLQQTGRPWKAAVALLVAAISSGALVLAQLRRSDIELGGLSGNTRIAVLAATLFMPAPLAALVKYRSHCAADQLRPLLRTVTLLYSGMTIAVLATVNVSLATFLALVLVVLHAPLPSALMAWALSWALNPLVIPLLVGAVDAAGQVTAPLETALYDWRVTRSRTVDTWALIWWPVAVIRAIEAALALASSSSAAAASL</sequence>
<name>A0A061H140_9BASI</name>
<dbReference type="eggNOG" id="KOG2762">
    <property type="taxonomic scope" value="Eukaryota"/>
</dbReference>
<dbReference type="KEGG" id="pfp:PFL1_06651"/>
<dbReference type="Pfam" id="PF04114">
    <property type="entry name" value="Gaa1"/>
    <property type="match status" value="1"/>
</dbReference>
<keyword evidence="7 17" id="KW-0812">Transmembrane</keyword>
<keyword evidence="9 17" id="KW-1133">Transmembrane helix</keyword>
<dbReference type="EMBL" id="KE361650">
    <property type="protein sequence ID" value="EPQ25784.1"/>
    <property type="molecule type" value="Genomic_DNA"/>
</dbReference>
<comment type="similarity">
    <text evidence="15">Belongs to the glycosyltransferase ALG3 family.</text>
</comment>
<organism evidence="18 19">
    <name type="scientific">Pseudozyma flocculosa PF-1</name>
    <dbReference type="NCBI Taxonomy" id="1277687"/>
    <lineage>
        <taxon>Eukaryota</taxon>
        <taxon>Fungi</taxon>
        <taxon>Dikarya</taxon>
        <taxon>Basidiomycota</taxon>
        <taxon>Ustilaginomycotina</taxon>
        <taxon>Ustilaginomycetes</taxon>
        <taxon>Ustilaginales</taxon>
        <taxon>Ustilaginaceae</taxon>
        <taxon>Pseudozyma</taxon>
    </lineage>
</organism>
<evidence type="ECO:0000256" key="9">
    <source>
        <dbReference type="ARBA" id="ARBA00022989"/>
    </source>
</evidence>
<keyword evidence="6" id="KW-0808">Transferase</keyword>
<protein>
    <recommendedName>
        <fullName evidence="4">Dol-P-Man:Man(5)GlcNAc(2)-PP-Dol alpha-1,3-mannosyltransferase</fullName>
        <ecNumber evidence="3">2.4.1.258</ecNumber>
    </recommendedName>
    <alternativeName>
        <fullName evidence="12">Dol-P-Man-dependent alpha(1-3)-mannosyltransferase</fullName>
    </alternativeName>
    <alternativeName>
        <fullName evidence="11">Dolichyl-P-Man:Man(5)GlcNAc(2)-PP-dolichyl mannosyltransferase</fullName>
    </alternativeName>
</protein>
<feature type="transmembrane region" description="Helical" evidence="17">
    <location>
        <begin position="1158"/>
        <end position="1179"/>
    </location>
</feature>
<evidence type="ECO:0000256" key="14">
    <source>
        <dbReference type="ARBA" id="ARBA00049506"/>
    </source>
</evidence>
<dbReference type="Proteomes" id="UP000053664">
    <property type="component" value="Unassembled WGS sequence"/>
</dbReference>
<keyword evidence="8" id="KW-0256">Endoplasmic reticulum</keyword>
<feature type="compositionally biased region" description="Polar residues" evidence="16">
    <location>
        <begin position="8"/>
        <end position="20"/>
    </location>
</feature>
<comment type="catalytic activity">
    <reaction evidence="14">
        <text>an alpha-D-Man-(1-&gt;2)-alpha-D-Man-(1-&gt;2)-alpha-D-Man-(1-&gt;3)-[alpha-D-Man-(1-&gt;6)]-beta-D-Man-(1-&gt;4)-beta-D-GlcNAc-(1-&gt;4)-alpha-D-GlcNAc-diphospho-di-trans,poly-cis-dolichol + a di-trans,poly-cis-dolichyl beta-D-mannosyl phosphate = an alpha-D-Man-(1-&gt;2)-alpha-D-Man-(1-&gt;2)-alpha-D-Man-(1-&gt;3)-[alpha-D-Man-(1-&gt;3)-alpha-D-Man-(1-&gt;6)]-beta-D-Man-(1-&gt;4)-beta-D-GlcNAc-(1-&gt;4)-alpha-D-GlcNAc-diphospho-di-trans,poly-cis-dolichol + a di-trans,poly-cis-dolichyl phosphate + H(+)</text>
        <dbReference type="Rhea" id="RHEA:29527"/>
        <dbReference type="Rhea" id="RHEA-COMP:19498"/>
        <dbReference type="Rhea" id="RHEA-COMP:19501"/>
        <dbReference type="Rhea" id="RHEA-COMP:19516"/>
        <dbReference type="Rhea" id="RHEA-COMP:19517"/>
        <dbReference type="ChEBI" id="CHEBI:15378"/>
        <dbReference type="ChEBI" id="CHEBI:57683"/>
        <dbReference type="ChEBI" id="CHEBI:58211"/>
        <dbReference type="ChEBI" id="CHEBI:132515"/>
        <dbReference type="ChEBI" id="CHEBI:132516"/>
        <dbReference type="EC" id="2.4.1.258"/>
    </reaction>
    <physiologicalReaction direction="left-to-right" evidence="14">
        <dbReference type="Rhea" id="RHEA:29528"/>
    </physiologicalReaction>
</comment>
<comment type="subcellular location">
    <subcellularLocation>
        <location evidence="1">Endoplasmic reticulum membrane</location>
        <topology evidence="1">Multi-pass membrane protein</topology>
    </subcellularLocation>
</comment>
<dbReference type="InterPro" id="IPR007246">
    <property type="entry name" value="Gaa1"/>
</dbReference>
<gene>
    <name evidence="18" type="ORF">PFL1_06651</name>
</gene>
<feature type="transmembrane region" description="Helical" evidence="17">
    <location>
        <begin position="942"/>
        <end position="968"/>
    </location>
</feature>
<feature type="transmembrane region" description="Helical" evidence="17">
    <location>
        <begin position="171"/>
        <end position="192"/>
    </location>
</feature>
<feature type="region of interest" description="Disordered" evidence="16">
    <location>
        <begin position="1"/>
        <end position="20"/>
    </location>
</feature>
<feature type="transmembrane region" description="Helical" evidence="17">
    <location>
        <begin position="292"/>
        <end position="310"/>
    </location>
</feature>
<feature type="compositionally biased region" description="Acidic residues" evidence="16">
    <location>
        <begin position="491"/>
        <end position="507"/>
    </location>
</feature>
<feature type="region of interest" description="Disordered" evidence="16">
    <location>
        <begin position="464"/>
        <end position="507"/>
    </location>
</feature>
<keyword evidence="5" id="KW-0328">Glycosyltransferase</keyword>
<evidence type="ECO:0000256" key="10">
    <source>
        <dbReference type="ARBA" id="ARBA00023136"/>
    </source>
</evidence>
<evidence type="ECO:0000256" key="17">
    <source>
        <dbReference type="SAM" id="Phobius"/>
    </source>
</evidence>
<feature type="transmembrane region" description="Helical" evidence="17">
    <location>
        <begin position="43"/>
        <end position="64"/>
    </location>
</feature>
<feature type="transmembrane region" description="Helical" evidence="17">
    <location>
        <begin position="1122"/>
        <end position="1152"/>
    </location>
</feature>
<dbReference type="GeneID" id="19320723"/>
<feature type="transmembrane region" description="Helical" evidence="17">
    <location>
        <begin position="213"/>
        <end position="242"/>
    </location>
</feature>
<dbReference type="OrthoDB" id="20028at2759"/>
<feature type="transmembrane region" description="Helical" evidence="17">
    <location>
        <begin position="131"/>
        <end position="151"/>
    </location>
</feature>
<dbReference type="RefSeq" id="XP_007882388.1">
    <property type="nucleotide sequence ID" value="XM_007884197.1"/>
</dbReference>
<evidence type="ECO:0000256" key="4">
    <source>
        <dbReference type="ARBA" id="ARBA00015561"/>
    </source>
</evidence>
<evidence type="ECO:0000256" key="15">
    <source>
        <dbReference type="ARBA" id="ARBA00093457"/>
    </source>
</evidence>
<dbReference type="PANTHER" id="PTHR12646">
    <property type="entry name" value="NOT56 - RELATED"/>
    <property type="match status" value="1"/>
</dbReference>
<evidence type="ECO:0000256" key="1">
    <source>
        <dbReference type="ARBA" id="ARBA00004477"/>
    </source>
</evidence>
<dbReference type="EC" id="2.4.1.258" evidence="3"/>
<evidence type="ECO:0000313" key="18">
    <source>
        <dbReference type="EMBL" id="EPQ25784.1"/>
    </source>
</evidence>
<proteinExistence type="inferred from homology"/>
<comment type="function">
    <text evidence="13">Dol-P-Man:Man(5)GlcNAc(2)-PP-Dol alpha-1,3-mannosyltransferase that operates in the biosynthetic pathway of dolichol-linked oligosaccharides, the glycan precursors employed in protein asparagine (N)-glycosylation. The assembly of dolichol-linked oligosaccharides begins on the cytosolic side of the endoplasmic reticulum membrane and finishes in its lumen. The sequential addition of sugars to dolichol pyrophosphate produces dolichol-linked oligosaccharides containing fourteen sugars, including two GlcNAcs, nine mannoses and three glucoses. Once assembled, the oligosaccharide is transferred from the lipid to nascent proteins by oligosaccharyltransferases. In the lumen of the endoplasmic reticulum, adds the first dolichyl beta-D-mannosyl phosphate derived mannose in an alpha-1,3 linkage to Man(5)GlcNAc(2)-PP-dolichol to produce Man(6)GlcNAc(2)-PP-dolichol.</text>
</comment>
<evidence type="ECO:0000256" key="3">
    <source>
        <dbReference type="ARBA" id="ARBA00011964"/>
    </source>
</evidence>
<evidence type="ECO:0000256" key="16">
    <source>
        <dbReference type="SAM" id="MobiDB-lite"/>
    </source>
</evidence>
<dbReference type="AlphaFoldDB" id="A0A061H140"/>
<dbReference type="PANTHER" id="PTHR12646:SF0">
    <property type="entry name" value="DOL-P-MAN:MAN(5)GLCNAC(2)-PP-DOL ALPHA-1,3-MANNOSYLTRANSFERASE"/>
    <property type="match status" value="1"/>
</dbReference>
<dbReference type="UniPathway" id="UPA00378"/>
<evidence type="ECO:0000256" key="8">
    <source>
        <dbReference type="ARBA" id="ARBA00022824"/>
    </source>
</evidence>
<evidence type="ECO:0000313" key="19">
    <source>
        <dbReference type="Proteomes" id="UP000053664"/>
    </source>
</evidence>
<keyword evidence="10 17" id="KW-0472">Membrane</keyword>
<feature type="transmembrane region" description="Helical" evidence="17">
    <location>
        <begin position="1050"/>
        <end position="1069"/>
    </location>
</feature>
<evidence type="ECO:0000256" key="12">
    <source>
        <dbReference type="ARBA" id="ARBA00030368"/>
    </source>
</evidence>
<evidence type="ECO:0000256" key="6">
    <source>
        <dbReference type="ARBA" id="ARBA00022679"/>
    </source>
</evidence>
<accession>A0A061H140</accession>
<evidence type="ECO:0000256" key="2">
    <source>
        <dbReference type="ARBA" id="ARBA00004922"/>
    </source>
</evidence>
<feature type="transmembrane region" description="Helical" evidence="17">
    <location>
        <begin position="1081"/>
        <end position="1102"/>
    </location>
</feature>
<dbReference type="InterPro" id="IPR007873">
    <property type="entry name" value="Glycosyltransferase_ALG3"/>
</dbReference>
<evidence type="ECO:0000256" key="5">
    <source>
        <dbReference type="ARBA" id="ARBA00022676"/>
    </source>
</evidence>
<dbReference type="Pfam" id="PF05208">
    <property type="entry name" value="ALG3"/>
    <property type="match status" value="1"/>
</dbReference>
<dbReference type="eggNOG" id="KOG3566">
    <property type="taxonomic scope" value="Eukaryota"/>
</dbReference>
<evidence type="ECO:0000256" key="13">
    <source>
        <dbReference type="ARBA" id="ARBA00044743"/>
    </source>
</evidence>
<evidence type="ECO:0000256" key="7">
    <source>
        <dbReference type="ARBA" id="ARBA00022692"/>
    </source>
</evidence>
<dbReference type="HOGENOM" id="CLU_272513_0_0_1"/>
<comment type="pathway">
    <text evidence="2">Protein modification; protein glycosylation.</text>
</comment>
<evidence type="ECO:0000256" key="11">
    <source>
        <dbReference type="ARBA" id="ARBA00030065"/>
    </source>
</evidence>
<reference evidence="18 19" key="1">
    <citation type="journal article" date="2013" name="Plant Cell">
        <title>The transition from a phytopathogenic smut ancestor to an anamorphic biocontrol agent deciphered by comparative whole-genome analysis.</title>
        <authorList>
            <person name="Lefebvre F."/>
            <person name="Joly D.L."/>
            <person name="Labbe C."/>
            <person name="Teichmann B."/>
            <person name="Linning R."/>
            <person name="Belzile F."/>
            <person name="Bakkeren G."/>
            <person name="Belanger R.R."/>
        </authorList>
    </citation>
    <scope>NUCLEOTIDE SEQUENCE [LARGE SCALE GENOMIC DNA]</scope>
    <source>
        <strain evidence="18 19">PF-1</strain>
    </source>
</reference>
<dbReference type="Gene3D" id="3.40.630.10">
    <property type="entry name" value="Zn peptidases"/>
    <property type="match status" value="1"/>
</dbReference>
<feature type="transmembrane region" description="Helical" evidence="17">
    <location>
        <begin position="344"/>
        <end position="362"/>
    </location>
</feature>